<dbReference type="SUPFAM" id="SSF56112">
    <property type="entry name" value="Protein kinase-like (PK-like)"/>
    <property type="match status" value="1"/>
</dbReference>
<evidence type="ECO:0000259" key="8">
    <source>
        <dbReference type="PROSITE" id="PS50011"/>
    </source>
</evidence>
<keyword evidence="2" id="KW-0723">Serine/threonine-protein kinase</keyword>
<dbReference type="Gene3D" id="1.25.10.10">
    <property type="entry name" value="Leucine-rich Repeat Variant"/>
    <property type="match status" value="1"/>
</dbReference>
<dbReference type="PROSITE" id="PS00108">
    <property type="entry name" value="PROTEIN_KINASE_ST"/>
    <property type="match status" value="1"/>
</dbReference>
<dbReference type="PROSITE" id="PS00107">
    <property type="entry name" value="PROTEIN_KINASE_ATP"/>
    <property type="match status" value="1"/>
</dbReference>
<keyword evidence="5" id="KW-0418">Kinase</keyword>
<feature type="domain" description="Protein kinase" evidence="8">
    <location>
        <begin position="608"/>
        <end position="863"/>
    </location>
</feature>
<gene>
    <name evidence="9" type="ORF">CVV64_13780</name>
</gene>
<evidence type="ECO:0000256" key="5">
    <source>
        <dbReference type="ARBA" id="ARBA00022777"/>
    </source>
</evidence>
<evidence type="ECO:0000313" key="9">
    <source>
        <dbReference type="EMBL" id="PKK89481.1"/>
    </source>
</evidence>
<dbReference type="InterPro" id="IPR008271">
    <property type="entry name" value="Ser/Thr_kinase_AS"/>
</dbReference>
<evidence type="ECO:0000256" key="4">
    <source>
        <dbReference type="ARBA" id="ARBA00022741"/>
    </source>
</evidence>
<name>A0A2N1PMB5_9BACT</name>
<dbReference type="Gene3D" id="3.30.200.20">
    <property type="entry name" value="Phosphorylase Kinase, domain 1"/>
    <property type="match status" value="1"/>
</dbReference>
<dbReference type="PANTHER" id="PTHR43289:SF6">
    <property type="entry name" value="SERINE_THREONINE-PROTEIN KINASE NEKL-3"/>
    <property type="match status" value="1"/>
</dbReference>
<dbReference type="PROSITE" id="PS50011">
    <property type="entry name" value="PROTEIN_KINASE_DOM"/>
    <property type="match status" value="1"/>
</dbReference>
<dbReference type="EMBL" id="PGXC01000016">
    <property type="protein sequence ID" value="PKK89481.1"/>
    <property type="molecule type" value="Genomic_DNA"/>
</dbReference>
<dbReference type="PANTHER" id="PTHR43289">
    <property type="entry name" value="MITOGEN-ACTIVATED PROTEIN KINASE KINASE KINASE 20-RELATED"/>
    <property type="match status" value="1"/>
</dbReference>
<dbReference type="FunFam" id="1.10.510.10:FF:000021">
    <property type="entry name" value="Serine/threonine protein kinase"/>
    <property type="match status" value="1"/>
</dbReference>
<accession>A0A2N1PMB5</accession>
<dbReference type="InterPro" id="IPR000719">
    <property type="entry name" value="Prot_kinase_dom"/>
</dbReference>
<dbReference type="InterPro" id="IPR011009">
    <property type="entry name" value="Kinase-like_dom_sf"/>
</dbReference>
<dbReference type="CDD" id="cd14014">
    <property type="entry name" value="STKc_PknB_like"/>
    <property type="match status" value="1"/>
</dbReference>
<evidence type="ECO:0000256" key="2">
    <source>
        <dbReference type="ARBA" id="ARBA00022527"/>
    </source>
</evidence>
<evidence type="ECO:0000313" key="10">
    <source>
        <dbReference type="Proteomes" id="UP000233256"/>
    </source>
</evidence>
<dbReference type="SUPFAM" id="SSF48371">
    <property type="entry name" value="ARM repeat"/>
    <property type="match status" value="1"/>
</dbReference>
<dbReference type="GO" id="GO:0004674">
    <property type="term" value="F:protein serine/threonine kinase activity"/>
    <property type="evidence" value="ECO:0007669"/>
    <property type="project" value="UniProtKB-KW"/>
</dbReference>
<feature type="binding site" evidence="7">
    <location>
        <position position="637"/>
    </location>
    <ligand>
        <name>ATP</name>
        <dbReference type="ChEBI" id="CHEBI:30616"/>
    </ligand>
</feature>
<keyword evidence="3" id="KW-0808">Transferase</keyword>
<keyword evidence="6 7" id="KW-0067">ATP-binding</keyword>
<dbReference type="GO" id="GO:0005524">
    <property type="term" value="F:ATP binding"/>
    <property type="evidence" value="ECO:0007669"/>
    <property type="project" value="UniProtKB-UniRule"/>
</dbReference>
<dbReference type="Pfam" id="PF00069">
    <property type="entry name" value="Pkinase"/>
    <property type="match status" value="1"/>
</dbReference>
<dbReference type="SMART" id="SM00220">
    <property type="entry name" value="S_TKc"/>
    <property type="match status" value="1"/>
</dbReference>
<dbReference type="AlphaFoldDB" id="A0A2N1PMB5"/>
<keyword evidence="4 7" id="KW-0547">Nucleotide-binding</keyword>
<dbReference type="InterPro" id="IPR011989">
    <property type="entry name" value="ARM-like"/>
</dbReference>
<dbReference type="InterPro" id="IPR016024">
    <property type="entry name" value="ARM-type_fold"/>
</dbReference>
<dbReference type="Proteomes" id="UP000233256">
    <property type="component" value="Unassembled WGS sequence"/>
</dbReference>
<evidence type="ECO:0000256" key="7">
    <source>
        <dbReference type="PROSITE-ProRule" id="PRU10141"/>
    </source>
</evidence>
<dbReference type="Gene3D" id="1.10.510.10">
    <property type="entry name" value="Transferase(Phosphotransferase) domain 1"/>
    <property type="match status" value="1"/>
</dbReference>
<dbReference type="InterPro" id="IPR017441">
    <property type="entry name" value="Protein_kinase_ATP_BS"/>
</dbReference>
<organism evidence="9 10">
    <name type="scientific">Candidatus Wallbacteria bacterium HGW-Wallbacteria-1</name>
    <dbReference type="NCBI Taxonomy" id="2013854"/>
    <lineage>
        <taxon>Bacteria</taxon>
        <taxon>Candidatus Walliibacteriota</taxon>
    </lineage>
</organism>
<dbReference type="Pfam" id="PF13646">
    <property type="entry name" value="HEAT_2"/>
    <property type="match status" value="1"/>
</dbReference>
<evidence type="ECO:0000256" key="6">
    <source>
        <dbReference type="ARBA" id="ARBA00022840"/>
    </source>
</evidence>
<dbReference type="EC" id="2.7.11.1" evidence="1"/>
<reference evidence="9 10" key="1">
    <citation type="journal article" date="2017" name="ISME J.">
        <title>Potential for microbial H2 and metal transformations associated with novel bacteria and archaea in deep terrestrial subsurface sediments.</title>
        <authorList>
            <person name="Hernsdorf A.W."/>
            <person name="Amano Y."/>
            <person name="Miyakawa K."/>
            <person name="Ise K."/>
            <person name="Suzuki Y."/>
            <person name="Anantharaman K."/>
            <person name="Probst A."/>
            <person name="Burstein D."/>
            <person name="Thomas B.C."/>
            <person name="Banfield J.F."/>
        </authorList>
    </citation>
    <scope>NUCLEOTIDE SEQUENCE [LARGE SCALE GENOMIC DNA]</scope>
    <source>
        <strain evidence="9">HGW-Wallbacteria-1</strain>
    </source>
</reference>
<evidence type="ECO:0000256" key="3">
    <source>
        <dbReference type="ARBA" id="ARBA00022679"/>
    </source>
</evidence>
<protein>
    <recommendedName>
        <fullName evidence="1">non-specific serine/threonine protein kinase</fullName>
        <ecNumber evidence="1">2.7.11.1</ecNumber>
    </recommendedName>
</protein>
<proteinExistence type="predicted"/>
<comment type="caution">
    <text evidence="9">The sequence shown here is derived from an EMBL/GenBank/DDBJ whole genome shotgun (WGS) entry which is preliminary data.</text>
</comment>
<evidence type="ECO:0000256" key="1">
    <source>
        <dbReference type="ARBA" id="ARBA00012513"/>
    </source>
</evidence>
<sequence>MKQVQEMLHKSGELITEDFVTIEKEGTATVSEGESAHDIMFLVSMNSQSNSTDPALAFNSRLNMNIAATKAAEILSSLDDTLENLLLNSPSGKIPALAWTAAAAQRKSSLAALLRRVEAERDPKALKALLQAVIAIAGSFPGEVFARILRSASVQAAVNSSDTCEQSCEPLERIKICLSLSPSMVDDRMARQVAILCGHDKDEIARAALDMLKGLGRFRIRKLMEELAASSSPIMRLGCMFLAEGLMQDDHIDLMMSCLADTNGGVAAKARRTMTALAEKSDMATAILSRIEARERENAGHSLEAIITSLSSDSVASSILRKNSPVGSDTGIPDTAKSVKHGMQKNAKCNEHCNEQCNEQCKEHGDEHGDALRAKCYQDDSSEASPNLSESGRKIAVELRLNFPLHTLEDPDPLIRLEAVEEIGASSDPELIRLLPQRLAFENDCHIRERILSLISTSRNPAIMAILDSMISSSGSEKRNAALDALSCLDDPQARAIISRALSDSDPKIRQRAILALNRYSPEEAIDMVEKELSNPSISADDRLQVIYTLAGMESHRAMGLLEKLAMDENAMVRKHASASLSLKTLNPLQKMDIDRITDAFISGRAAWEIFGMVGEGGMGKVFDARHRITGNRAAVKVLHPHLAASNTMVARFRREAEARFEHPNIVKVLDSGTMGDISFIAMEFVEGENLQQKLVREKRLSPEQTIPIILGTCRGFSIAHSKGCCHRDVKPENILIDLENVPKISDFGLMKAVDGNVLTLAGTVLGTPYYIPPEQAKGMDADNRSDIYSLGIMLFRMVTGRLPFTGSNPVAVAQMHANTPMPRPGNLIADLPAQLEEIIMKATMKKPAQRYQNVDDMIIDLLDFEKNCRSLLKKSFWK</sequence>